<gene>
    <name evidence="2" type="ORF">ACE1CA_07815</name>
</gene>
<keyword evidence="2" id="KW-0378">Hydrolase</keyword>
<keyword evidence="1" id="KW-0472">Membrane</keyword>
<dbReference type="GO" id="GO:0008233">
    <property type="term" value="F:peptidase activity"/>
    <property type="evidence" value="ECO:0007669"/>
    <property type="project" value="UniProtKB-KW"/>
</dbReference>
<accession>A0ABV4WH74</accession>
<evidence type="ECO:0000256" key="1">
    <source>
        <dbReference type="SAM" id="Phobius"/>
    </source>
</evidence>
<dbReference type="SUPFAM" id="SSF53474">
    <property type="entry name" value="alpha/beta-Hydrolases"/>
    <property type="match status" value="1"/>
</dbReference>
<feature type="transmembrane region" description="Helical" evidence="1">
    <location>
        <begin position="46"/>
        <end position="67"/>
    </location>
</feature>
<dbReference type="EMBL" id="JBHFNT010000067">
    <property type="protein sequence ID" value="MFB2834427.1"/>
    <property type="molecule type" value="Genomic_DNA"/>
</dbReference>
<reference evidence="2 3" key="1">
    <citation type="submission" date="2024-09" db="EMBL/GenBank/DDBJ databases">
        <title>Floridaenema gen nov. (Aerosakkonemataceae, Aerosakkonematales ord. nov., Cyanobacteria) from benthic tropical and subtropical fresh waters, with the description of four new species.</title>
        <authorList>
            <person name="Moretto J.A."/>
            <person name="Berthold D.E."/>
            <person name="Lefler F.W."/>
            <person name="Huang I.-S."/>
            <person name="Laughinghouse H. IV."/>
        </authorList>
    </citation>
    <scope>NUCLEOTIDE SEQUENCE [LARGE SCALE GENOMIC DNA]</scope>
    <source>
        <strain evidence="2 3">BLCC-F167</strain>
    </source>
</reference>
<sequence length="968" mass="108191">MSNQASGRSRKFWQLVLVTGALIILLPFLPLLIQTAFAAMSVTVRLIFNLVGIGVLALLLAILLTPLEALGWWAGWYGDPIATTKENLGKLQERALTETAVSRYVIYLDGIGQAKFDYLPEVERFLDDLAKVLPDNIQIIRGLMPYSPMNRSLTENRPFAWFWNWADRVQSSEDGGLLAFAINLRNMFMVSVSADSRYGPIYNRGTAQVIYNSLLNHGYIPGSGLPITLIGFSGGGQISMGTAPYLKDALQAPIDIISIAGVFSGNNNSLKLEHFYHLVGNKDLVERVGPIFFPKRWKLLFLSYWNRTKRMGKVSLINLGAVGHQVPGGVMDADLLLADGRSALQQTVDWVADILQGTAALSQVHKPRVLSNLDRYREAAFNRPEFYPISATVASDTPTARLRDRYRPVANWIGRLILPTPEGRKPQAIPFEIHHAPPEYAHLIGQVVTVRWSEDPKVQDYWRQVTKDVHFSPTAEQKSQEGGVYPTRLNHWKLVDPLESLAGAHPKDDLIVALPDPVVVQKLEGGSPIYLVISHEPIQITGRFYGLVKFLGSVDKSATPEHFRVVHFNKASQQFDGVEEIVWLPQVVKDDNNTYPFTNKGIEQSPLNKTGWYIYGAPDRNGSFVVQAIAPRALFQLNATQEVVGRTAVETFLKKESWEKLNQQKGKISSTRLSYSSKSLKQAKNQLQEGSRALLVHVYGGIGGKKTEPAAQGPVYFGHFAFGVATVIREPLSDELRWDIIYHQIYTQNPDGLTSGTMHWSRYMGDRQFGWIGIRPIADTLIEFEPFTRNYEVAEGQQRSPLDVLVRQLEVMAARYRIGDGTGGTYVGPANNCSQDSNQSLYAALVQMARSIRNHPDIKTWMKQHPDQAQRLKQLEKLGSDLKWHLMPFGTARADWLKESAVLGSTLEDNPLQTIFRGLISWRTVLPRVASDSITECFLQQGATAWMLRTNQLGGNNPDIAPLAPLTF</sequence>
<proteinExistence type="predicted"/>
<keyword evidence="2" id="KW-0645">Protease</keyword>
<keyword evidence="1" id="KW-1133">Transmembrane helix</keyword>
<comment type="caution">
    <text evidence="2">The sequence shown here is derived from an EMBL/GenBank/DDBJ whole genome shotgun (WGS) entry which is preliminary data.</text>
</comment>
<dbReference type="InterPro" id="IPR029058">
    <property type="entry name" value="AB_hydrolase_fold"/>
</dbReference>
<evidence type="ECO:0000313" key="3">
    <source>
        <dbReference type="Proteomes" id="UP001576780"/>
    </source>
</evidence>
<keyword evidence="3" id="KW-1185">Reference proteome</keyword>
<dbReference type="Proteomes" id="UP001576780">
    <property type="component" value="Unassembled WGS sequence"/>
</dbReference>
<name>A0ABV4WH74_9CYAN</name>
<protein>
    <submittedName>
        <fullName evidence="2">CAAX protease</fullName>
    </submittedName>
</protein>
<dbReference type="RefSeq" id="WP_413276861.1">
    <property type="nucleotide sequence ID" value="NZ_JBHFNT010000067.1"/>
</dbReference>
<keyword evidence="1" id="KW-0812">Transmembrane</keyword>
<evidence type="ECO:0000313" key="2">
    <source>
        <dbReference type="EMBL" id="MFB2834427.1"/>
    </source>
</evidence>
<dbReference type="GO" id="GO:0006508">
    <property type="term" value="P:proteolysis"/>
    <property type="evidence" value="ECO:0007669"/>
    <property type="project" value="UniProtKB-KW"/>
</dbReference>
<feature type="transmembrane region" description="Helical" evidence="1">
    <location>
        <begin position="12"/>
        <end position="40"/>
    </location>
</feature>
<organism evidence="2 3">
    <name type="scientific">Floridaenema evergladense BLCC-F167</name>
    <dbReference type="NCBI Taxonomy" id="3153639"/>
    <lineage>
        <taxon>Bacteria</taxon>
        <taxon>Bacillati</taxon>
        <taxon>Cyanobacteriota</taxon>
        <taxon>Cyanophyceae</taxon>
        <taxon>Oscillatoriophycideae</taxon>
        <taxon>Aerosakkonematales</taxon>
        <taxon>Aerosakkonemataceae</taxon>
        <taxon>Floridanema</taxon>
        <taxon>Floridanema evergladense</taxon>
    </lineage>
</organism>